<evidence type="ECO:0000256" key="1">
    <source>
        <dbReference type="ARBA" id="ARBA00001412"/>
    </source>
</evidence>
<sequence>MPSGMHHGAAIESTPSLQGGFIREFRGQGILQRVSEGRPAGRAGAGLHGDGLAGPCRHGAYEGDFGGAVPDGPVVPAGVVRPEPPPAPGTLYEHRASAPPVRIRCYRHEGVVVANHQHLRGLGWLTGTWELTLADGRTLTGPARLPDLRPGETAAVPLPFAVPRDGGETWLALRVTVARDQPWATRGTEVCVPRVRLRGPAPAATPLR</sequence>
<dbReference type="SUPFAM" id="SSF49303">
    <property type="entry name" value="beta-Galactosidase/glucuronidase domain"/>
    <property type="match status" value="1"/>
</dbReference>
<dbReference type="GO" id="GO:0004565">
    <property type="term" value="F:beta-galactosidase activity"/>
    <property type="evidence" value="ECO:0007669"/>
    <property type="project" value="UniProtKB-EC"/>
</dbReference>
<organism evidence="6 7">
    <name type="scientific">Streptomyces filipinensis</name>
    <dbReference type="NCBI Taxonomy" id="66887"/>
    <lineage>
        <taxon>Bacteria</taxon>
        <taxon>Bacillati</taxon>
        <taxon>Actinomycetota</taxon>
        <taxon>Actinomycetes</taxon>
        <taxon>Kitasatosporales</taxon>
        <taxon>Streptomycetaceae</taxon>
        <taxon>Streptomyces</taxon>
    </lineage>
</organism>
<dbReference type="EMBL" id="BMTD01000012">
    <property type="protein sequence ID" value="GGV08731.1"/>
    <property type="molecule type" value="Genomic_DNA"/>
</dbReference>
<keyword evidence="4" id="KW-0326">Glycosidase</keyword>
<evidence type="ECO:0000313" key="6">
    <source>
        <dbReference type="EMBL" id="GGV08731.1"/>
    </source>
</evidence>
<dbReference type="InterPro" id="IPR013783">
    <property type="entry name" value="Ig-like_fold"/>
</dbReference>
<dbReference type="InterPro" id="IPR032312">
    <property type="entry name" value="LacZ_4"/>
</dbReference>
<dbReference type="AlphaFoldDB" id="A0A918IFJ1"/>
<dbReference type="InterPro" id="IPR050347">
    <property type="entry name" value="Bact_Beta-galactosidase"/>
</dbReference>
<dbReference type="Proteomes" id="UP000618795">
    <property type="component" value="Unassembled WGS sequence"/>
</dbReference>
<keyword evidence="3" id="KW-0378">Hydrolase</keyword>
<reference evidence="6" key="1">
    <citation type="journal article" date="2014" name="Int. J. Syst. Evol. Microbiol.">
        <title>Complete genome sequence of Corynebacterium casei LMG S-19264T (=DSM 44701T), isolated from a smear-ripened cheese.</title>
        <authorList>
            <consortium name="US DOE Joint Genome Institute (JGI-PGF)"/>
            <person name="Walter F."/>
            <person name="Albersmeier A."/>
            <person name="Kalinowski J."/>
            <person name="Ruckert C."/>
        </authorList>
    </citation>
    <scope>NUCLEOTIDE SEQUENCE</scope>
    <source>
        <strain evidence="6">JCM 4369</strain>
    </source>
</reference>
<comment type="catalytic activity">
    <reaction evidence="1">
        <text>Hydrolysis of terminal non-reducing beta-D-galactose residues in beta-D-galactosides.</text>
        <dbReference type="EC" id="3.2.1.23"/>
    </reaction>
</comment>
<protein>
    <recommendedName>
        <fullName evidence="2">beta-galactosidase</fullName>
        <ecNumber evidence="2">3.2.1.23</ecNumber>
    </recommendedName>
</protein>
<dbReference type="InterPro" id="IPR036156">
    <property type="entry name" value="Beta-gal/glucu_dom_sf"/>
</dbReference>
<evidence type="ECO:0000313" key="7">
    <source>
        <dbReference type="Proteomes" id="UP000618795"/>
    </source>
</evidence>
<dbReference type="Pfam" id="PF16353">
    <property type="entry name" value="LacZ_4"/>
    <property type="match status" value="1"/>
</dbReference>
<dbReference type="GO" id="GO:0005990">
    <property type="term" value="P:lactose catabolic process"/>
    <property type="evidence" value="ECO:0007669"/>
    <property type="project" value="TreeGrafter"/>
</dbReference>
<gene>
    <name evidence="6" type="ORF">GCM10010260_53580</name>
</gene>
<accession>A0A918IFJ1</accession>
<dbReference type="GO" id="GO:0009341">
    <property type="term" value="C:beta-galactosidase complex"/>
    <property type="evidence" value="ECO:0007669"/>
    <property type="project" value="TreeGrafter"/>
</dbReference>
<dbReference type="PANTHER" id="PTHR46323">
    <property type="entry name" value="BETA-GALACTOSIDASE"/>
    <property type="match status" value="1"/>
</dbReference>
<name>A0A918IFJ1_9ACTN</name>
<dbReference type="Gene3D" id="2.60.40.10">
    <property type="entry name" value="Immunoglobulins"/>
    <property type="match status" value="1"/>
</dbReference>
<feature type="domain" description="Beta-galactosidase" evidence="5">
    <location>
        <begin position="111"/>
        <end position="195"/>
    </location>
</feature>
<evidence type="ECO:0000259" key="5">
    <source>
        <dbReference type="Pfam" id="PF16353"/>
    </source>
</evidence>
<comment type="caution">
    <text evidence="6">The sequence shown here is derived from an EMBL/GenBank/DDBJ whole genome shotgun (WGS) entry which is preliminary data.</text>
</comment>
<evidence type="ECO:0000256" key="2">
    <source>
        <dbReference type="ARBA" id="ARBA00012756"/>
    </source>
</evidence>
<evidence type="ECO:0000256" key="3">
    <source>
        <dbReference type="ARBA" id="ARBA00022801"/>
    </source>
</evidence>
<proteinExistence type="predicted"/>
<evidence type="ECO:0000256" key="4">
    <source>
        <dbReference type="ARBA" id="ARBA00023295"/>
    </source>
</evidence>
<dbReference type="EC" id="3.2.1.23" evidence="2"/>
<dbReference type="PANTHER" id="PTHR46323:SF2">
    <property type="entry name" value="BETA-GALACTOSIDASE"/>
    <property type="match status" value="1"/>
</dbReference>
<reference evidence="6" key="2">
    <citation type="submission" date="2020-09" db="EMBL/GenBank/DDBJ databases">
        <authorList>
            <person name="Sun Q."/>
            <person name="Ohkuma M."/>
        </authorList>
    </citation>
    <scope>NUCLEOTIDE SEQUENCE</scope>
    <source>
        <strain evidence="6">JCM 4369</strain>
    </source>
</reference>
<keyword evidence="7" id="KW-1185">Reference proteome</keyword>